<keyword evidence="1" id="KW-0472">Membrane</keyword>
<accession>A0ABD5BBV4</accession>
<dbReference type="RefSeq" id="WP_078796069.1">
    <property type="nucleotide sequence ID" value="NZ_JAUCQJ010000007.1"/>
</dbReference>
<dbReference type="Gene3D" id="3.20.20.80">
    <property type="entry name" value="Glycosidases"/>
    <property type="match status" value="1"/>
</dbReference>
<gene>
    <name evidence="2" type="ORF">QT385_20575</name>
</gene>
<evidence type="ECO:0000313" key="3">
    <source>
        <dbReference type="Proteomes" id="UP001239265"/>
    </source>
</evidence>
<dbReference type="EMBL" id="JAUCQJ010000007">
    <property type="protein sequence ID" value="MDQ8751062.1"/>
    <property type="molecule type" value="Genomic_DNA"/>
</dbReference>
<dbReference type="AlphaFoldDB" id="A0ABD5BBV4"/>
<dbReference type="InterPro" id="IPR017853">
    <property type="entry name" value="GH"/>
</dbReference>
<comment type="caution">
    <text evidence="2">The sequence shown here is derived from an EMBL/GenBank/DDBJ whole genome shotgun (WGS) entry which is preliminary data.</text>
</comment>
<dbReference type="InterPro" id="IPR032320">
    <property type="entry name" value="GH18_BT1044-like"/>
</dbReference>
<proteinExistence type="predicted"/>
<protein>
    <submittedName>
        <fullName evidence="2">Glycoside hydrolase family 18</fullName>
    </submittedName>
</protein>
<dbReference type="Proteomes" id="UP001239265">
    <property type="component" value="Unassembled WGS sequence"/>
</dbReference>
<dbReference type="PROSITE" id="PS51257">
    <property type="entry name" value="PROKAR_LIPOPROTEIN"/>
    <property type="match status" value="1"/>
</dbReference>
<dbReference type="SUPFAM" id="SSF51445">
    <property type="entry name" value="(Trans)glycosidases"/>
    <property type="match status" value="1"/>
</dbReference>
<reference evidence="2 3" key="1">
    <citation type="submission" date="2023-06" db="EMBL/GenBank/DDBJ databases">
        <title>Nosocomial Elizabethkingia miricola genome.</title>
        <authorList>
            <person name="Morgado S."/>
            <person name="Fonseca E."/>
            <person name="Freitas F."/>
            <person name="Vicente A.C."/>
        </authorList>
    </citation>
    <scope>NUCLEOTIDE SEQUENCE [LARGE SCALE GENOMIC DNA]</scope>
    <source>
        <strain evidence="2 3">EM15</strain>
    </source>
</reference>
<name>A0ABD5BBV4_ELIMR</name>
<dbReference type="Pfam" id="PF16141">
    <property type="entry name" value="GH18_BT1044-like"/>
    <property type="match status" value="1"/>
</dbReference>
<keyword evidence="1" id="KW-1133">Transmembrane helix</keyword>
<feature type="transmembrane region" description="Helical" evidence="1">
    <location>
        <begin position="7"/>
        <end position="24"/>
    </location>
</feature>
<organism evidence="2 3">
    <name type="scientific">Elizabethkingia miricola</name>
    <name type="common">Chryseobacterium miricola</name>
    <dbReference type="NCBI Taxonomy" id="172045"/>
    <lineage>
        <taxon>Bacteria</taxon>
        <taxon>Pseudomonadati</taxon>
        <taxon>Bacteroidota</taxon>
        <taxon>Flavobacteriia</taxon>
        <taxon>Flavobacteriales</taxon>
        <taxon>Weeksellaceae</taxon>
        <taxon>Elizabethkingia</taxon>
    </lineage>
</organism>
<keyword evidence="1" id="KW-0812">Transmembrane</keyword>
<evidence type="ECO:0000313" key="2">
    <source>
        <dbReference type="EMBL" id="MDQ8751062.1"/>
    </source>
</evidence>
<sequence length="342" mass="38440">MKNIHILLPVVFSFIIGFNLIFISCTNENTPESEVVDFPPKGSDKYYANLRAYKNTPHQVAFGWFGSSGVPNIEPSMLNRWMGLPDSLDIVSMWGGYPEKDSPGDKEMRFVQKVKGTKIVHVTFTNDNFFNSTIKDFKTIYFDGQTKEKLKEGFDKIAKIVYDDITSRGLDGIDFDHEPNYCGCNTWQITKNSEDFGLFIEAFGKYFGRVAGTGKMLLVDGEANQVPTIAGRHIDYAVAQAYDSSSSATLQDRYDAISSWCAPERFIVTENFESLWSKGGVSFNDPVNGIIPSLYGMAYWNPIQGSKGGAGSYHIEYDYGNFPGYKYTRKMIQIMNPAPKPK</sequence>
<dbReference type="GO" id="GO:0016787">
    <property type="term" value="F:hydrolase activity"/>
    <property type="evidence" value="ECO:0007669"/>
    <property type="project" value="UniProtKB-KW"/>
</dbReference>
<keyword evidence="2" id="KW-0378">Hydrolase</keyword>
<evidence type="ECO:0000256" key="1">
    <source>
        <dbReference type="SAM" id="Phobius"/>
    </source>
</evidence>